<feature type="transmembrane region" description="Helical" evidence="6">
    <location>
        <begin position="233"/>
        <end position="260"/>
    </location>
</feature>
<dbReference type="GO" id="GO:0005789">
    <property type="term" value="C:endoplasmic reticulum membrane"/>
    <property type="evidence" value="ECO:0007669"/>
    <property type="project" value="UniProtKB-SubCell"/>
</dbReference>
<evidence type="ECO:0000256" key="4">
    <source>
        <dbReference type="ARBA" id="ARBA00022989"/>
    </source>
</evidence>
<keyword evidence="5 6" id="KW-0472">Membrane</keyword>
<feature type="transmembrane region" description="Helical" evidence="6">
    <location>
        <begin position="141"/>
        <end position="157"/>
    </location>
</feature>
<keyword evidence="9" id="KW-1185">Reference proteome</keyword>
<dbReference type="PROSITE" id="PS50845">
    <property type="entry name" value="RETICULON"/>
    <property type="match status" value="1"/>
</dbReference>
<proteinExistence type="predicted"/>
<dbReference type="PANTHER" id="PTHR10994:SF157">
    <property type="entry name" value="RETICULON-LIKE PROTEIN B14"/>
    <property type="match status" value="1"/>
</dbReference>
<accession>A0A8T2Y6N0</accession>
<dbReference type="InterPro" id="IPR003388">
    <property type="entry name" value="Reticulon"/>
</dbReference>
<evidence type="ECO:0000259" key="7">
    <source>
        <dbReference type="PROSITE" id="PS50845"/>
    </source>
</evidence>
<organism evidence="8 9">
    <name type="scientific">Populus deltoides</name>
    <name type="common">Eastern poplar</name>
    <name type="synonym">Eastern cottonwood</name>
    <dbReference type="NCBI Taxonomy" id="3696"/>
    <lineage>
        <taxon>Eukaryota</taxon>
        <taxon>Viridiplantae</taxon>
        <taxon>Streptophyta</taxon>
        <taxon>Embryophyta</taxon>
        <taxon>Tracheophyta</taxon>
        <taxon>Spermatophyta</taxon>
        <taxon>Magnoliopsida</taxon>
        <taxon>eudicotyledons</taxon>
        <taxon>Gunneridae</taxon>
        <taxon>Pentapetalae</taxon>
        <taxon>rosids</taxon>
        <taxon>fabids</taxon>
        <taxon>Malpighiales</taxon>
        <taxon>Salicaceae</taxon>
        <taxon>Saliceae</taxon>
        <taxon>Populus</taxon>
    </lineage>
</organism>
<feature type="transmembrane region" description="Helical" evidence="6">
    <location>
        <begin position="163"/>
        <end position="182"/>
    </location>
</feature>
<evidence type="ECO:0000313" key="8">
    <source>
        <dbReference type="EMBL" id="KAH8500721.1"/>
    </source>
</evidence>
<name>A0A8T2Y6N0_POPDE</name>
<keyword evidence="2 6" id="KW-0812">Transmembrane</keyword>
<evidence type="ECO:0000256" key="5">
    <source>
        <dbReference type="ARBA" id="ARBA00023136"/>
    </source>
</evidence>
<dbReference type="Pfam" id="PF02453">
    <property type="entry name" value="Reticulon"/>
    <property type="match status" value="1"/>
</dbReference>
<dbReference type="Proteomes" id="UP000807159">
    <property type="component" value="Chromosome 8"/>
</dbReference>
<sequence length="309" mass="35196">MLAKSFHWCGSFKEGERWQKATPSCASLVSNGPSNESRKYCESKDYGVEPNNCKSDWLRGSKLQTLDEWFNVLVRKPNKIKVVASNTIMRSDMHAVLGRGKGDSCTYLPLSLFMWSEIHFSNAVYLVPFVVADMLSWKNKILSGGILGGVTVLWVLFELTGYSLATFFCHILMLLMITLFTWSKSAGLTKRNPPTSNDIRLPESAFRFFFDQINETILAFYKTSMGQKGLKTFFVRLAGLYILSFIGSLFSTMTFAYLVFACCATIPAFYEQNKMQVHEIFGQSYREINNSLKDFRSKIFDKIPRGKDD</sequence>
<evidence type="ECO:0000256" key="2">
    <source>
        <dbReference type="ARBA" id="ARBA00022692"/>
    </source>
</evidence>
<dbReference type="InterPro" id="IPR045064">
    <property type="entry name" value="Reticulon-like"/>
</dbReference>
<evidence type="ECO:0000256" key="1">
    <source>
        <dbReference type="ARBA" id="ARBA00004477"/>
    </source>
</evidence>
<feature type="domain" description="Reticulon" evidence="7">
    <location>
        <begin position="131"/>
        <end position="309"/>
    </location>
</feature>
<comment type="caution">
    <text evidence="8">The sequence shown here is derived from an EMBL/GenBank/DDBJ whole genome shotgun (WGS) entry which is preliminary data.</text>
</comment>
<evidence type="ECO:0000313" key="9">
    <source>
        <dbReference type="Proteomes" id="UP000807159"/>
    </source>
</evidence>
<protein>
    <recommendedName>
        <fullName evidence="6">Reticulon-like protein</fullName>
    </recommendedName>
</protein>
<dbReference type="EMBL" id="JACEGQ020000008">
    <property type="protein sequence ID" value="KAH8500721.1"/>
    <property type="molecule type" value="Genomic_DNA"/>
</dbReference>
<comment type="subcellular location">
    <subcellularLocation>
        <location evidence="1 6">Endoplasmic reticulum membrane</location>
        <topology evidence="1 6">Multi-pass membrane protein</topology>
    </subcellularLocation>
</comment>
<dbReference type="AlphaFoldDB" id="A0A8T2Y6N0"/>
<keyword evidence="3 6" id="KW-0256">Endoplasmic reticulum</keyword>
<dbReference type="GO" id="GO:0009617">
    <property type="term" value="P:response to bacterium"/>
    <property type="evidence" value="ECO:0007669"/>
    <property type="project" value="InterPro"/>
</dbReference>
<dbReference type="PANTHER" id="PTHR10994">
    <property type="entry name" value="RETICULON"/>
    <property type="match status" value="1"/>
</dbReference>
<keyword evidence="4 6" id="KW-1133">Transmembrane helix</keyword>
<evidence type="ECO:0000256" key="6">
    <source>
        <dbReference type="RuleBase" id="RU363132"/>
    </source>
</evidence>
<evidence type="ECO:0000256" key="3">
    <source>
        <dbReference type="ARBA" id="ARBA00022824"/>
    </source>
</evidence>
<reference evidence="8" key="1">
    <citation type="journal article" date="2021" name="J. Hered.">
        <title>Genome Assembly of Salicaceae Populus deltoides (Eastern Cottonwood) I-69 Based on Nanopore Sequencing and Hi-C Technologies.</title>
        <authorList>
            <person name="Bai S."/>
            <person name="Wu H."/>
            <person name="Zhang J."/>
            <person name="Pan Z."/>
            <person name="Zhao W."/>
            <person name="Li Z."/>
            <person name="Tong C."/>
        </authorList>
    </citation>
    <scope>NUCLEOTIDE SEQUENCE</scope>
    <source>
        <tissue evidence="8">Leaf</tissue>
    </source>
</reference>
<gene>
    <name evidence="8" type="ORF">H0E87_015808</name>
</gene>